<name>A0ABD6DW79_9EURY</name>
<accession>A0ABD6DW79</accession>
<dbReference type="RefSeq" id="WP_256308752.1">
    <property type="nucleotide sequence ID" value="NZ_JANHAW010000003.1"/>
</dbReference>
<evidence type="ECO:0000259" key="1">
    <source>
        <dbReference type="Pfam" id="PF24035"/>
    </source>
</evidence>
<sequence length="124" mass="14134">MSPTRSGDRLSTEQALRLLADENRYRVLLTLCECDPDDQYRVEAMLERLAETTLGEGNRESGTDDAIERLAVELRHNHLPQLEERDVIDWDEEANAIARGPSFDDVRPVVELLRDNSDELPGGW</sequence>
<dbReference type="Pfam" id="PF24035">
    <property type="entry name" value="DUF7344"/>
    <property type="match status" value="1"/>
</dbReference>
<dbReference type="AlphaFoldDB" id="A0ABD6DW79"/>
<keyword evidence="3" id="KW-1185">Reference proteome</keyword>
<comment type="caution">
    <text evidence="2">The sequence shown here is derived from an EMBL/GenBank/DDBJ whole genome shotgun (WGS) entry which is preliminary data.</text>
</comment>
<organism evidence="2 3">
    <name type="scientific">Halobellus litoreus</name>
    <dbReference type="NCBI Taxonomy" id="755310"/>
    <lineage>
        <taxon>Archaea</taxon>
        <taxon>Methanobacteriati</taxon>
        <taxon>Methanobacteriota</taxon>
        <taxon>Stenosarchaea group</taxon>
        <taxon>Halobacteria</taxon>
        <taxon>Halobacteriales</taxon>
        <taxon>Haloferacaceae</taxon>
        <taxon>Halobellus</taxon>
    </lineage>
</organism>
<dbReference type="EMBL" id="JBHUDP010000003">
    <property type="protein sequence ID" value="MFD1686125.1"/>
    <property type="molecule type" value="Genomic_DNA"/>
</dbReference>
<dbReference type="InterPro" id="IPR055768">
    <property type="entry name" value="DUF7344"/>
</dbReference>
<evidence type="ECO:0000313" key="2">
    <source>
        <dbReference type="EMBL" id="MFD1686125.1"/>
    </source>
</evidence>
<gene>
    <name evidence="2" type="ORF">ACFSAS_10925</name>
</gene>
<feature type="domain" description="DUF7344" evidence="1">
    <location>
        <begin position="17"/>
        <end position="97"/>
    </location>
</feature>
<proteinExistence type="predicted"/>
<reference evidence="2 3" key="1">
    <citation type="journal article" date="2019" name="Int. J. Syst. Evol. Microbiol.">
        <title>The Global Catalogue of Microorganisms (GCM) 10K type strain sequencing project: providing services to taxonomists for standard genome sequencing and annotation.</title>
        <authorList>
            <consortium name="The Broad Institute Genomics Platform"/>
            <consortium name="The Broad Institute Genome Sequencing Center for Infectious Disease"/>
            <person name="Wu L."/>
            <person name="Ma J."/>
        </authorList>
    </citation>
    <scope>NUCLEOTIDE SEQUENCE [LARGE SCALE GENOMIC DNA]</scope>
    <source>
        <strain evidence="2 3">CGMCC 1.10387</strain>
    </source>
</reference>
<evidence type="ECO:0000313" key="3">
    <source>
        <dbReference type="Proteomes" id="UP001597092"/>
    </source>
</evidence>
<dbReference type="Proteomes" id="UP001597092">
    <property type="component" value="Unassembled WGS sequence"/>
</dbReference>
<protein>
    <recommendedName>
        <fullName evidence="1">DUF7344 domain-containing protein</fullName>
    </recommendedName>
</protein>